<name>A0AAV7I1J9_COTGL</name>
<comment type="caution">
    <text evidence="1">The sequence shown here is derived from an EMBL/GenBank/DDBJ whole genome shotgun (WGS) entry which is preliminary data.</text>
</comment>
<evidence type="ECO:0000313" key="1">
    <source>
        <dbReference type="EMBL" id="KAH0539834.1"/>
    </source>
</evidence>
<accession>A0AAV7I1J9</accession>
<reference evidence="1 2" key="1">
    <citation type="journal article" date="2021" name="J. Hered.">
        <title>A chromosome-level genome assembly of the parasitoid wasp, Cotesia glomerata (Hymenoptera: Braconidae).</title>
        <authorList>
            <person name="Pinto B.J."/>
            <person name="Weis J.J."/>
            <person name="Gamble T."/>
            <person name="Ode P.J."/>
            <person name="Paul R."/>
            <person name="Zaspel J.M."/>
        </authorList>
    </citation>
    <scope>NUCLEOTIDE SEQUENCE [LARGE SCALE GENOMIC DNA]</scope>
    <source>
        <strain evidence="1">CgM1</strain>
    </source>
</reference>
<organism evidence="1 2">
    <name type="scientific">Cotesia glomerata</name>
    <name type="common">Lepidopteran parasitic wasp</name>
    <name type="synonym">Apanteles glomeratus</name>
    <dbReference type="NCBI Taxonomy" id="32391"/>
    <lineage>
        <taxon>Eukaryota</taxon>
        <taxon>Metazoa</taxon>
        <taxon>Ecdysozoa</taxon>
        <taxon>Arthropoda</taxon>
        <taxon>Hexapoda</taxon>
        <taxon>Insecta</taxon>
        <taxon>Pterygota</taxon>
        <taxon>Neoptera</taxon>
        <taxon>Endopterygota</taxon>
        <taxon>Hymenoptera</taxon>
        <taxon>Apocrita</taxon>
        <taxon>Ichneumonoidea</taxon>
        <taxon>Braconidae</taxon>
        <taxon>Microgastrinae</taxon>
        <taxon>Cotesia</taxon>
    </lineage>
</organism>
<protein>
    <submittedName>
        <fullName evidence="1">Uncharacterized protein</fullName>
    </submittedName>
</protein>
<gene>
    <name evidence="1" type="ORF">KQX54_008701</name>
</gene>
<keyword evidence="2" id="KW-1185">Reference proteome</keyword>
<dbReference type="Proteomes" id="UP000826195">
    <property type="component" value="Unassembled WGS sequence"/>
</dbReference>
<dbReference type="EMBL" id="JAHXZJ010002609">
    <property type="protein sequence ID" value="KAH0539834.1"/>
    <property type="molecule type" value="Genomic_DNA"/>
</dbReference>
<sequence>MKKESSRATVAGGCNQAAGIARTFLGLQPRESRRDNRECYAFSDNGQVHVPEPESVPTADNYCVVTELRRTLRLPPL</sequence>
<evidence type="ECO:0000313" key="2">
    <source>
        <dbReference type="Proteomes" id="UP000826195"/>
    </source>
</evidence>
<dbReference type="AlphaFoldDB" id="A0AAV7I1J9"/>
<proteinExistence type="predicted"/>